<feature type="domain" description="Protein NDNF C-terminal" evidence="5">
    <location>
        <begin position="456"/>
        <end position="630"/>
    </location>
</feature>
<proteinExistence type="predicted"/>
<name>A0A1I7Y0F1_9BILA</name>
<organism evidence="7 8">
    <name type="scientific">Steinernema glaseri</name>
    <dbReference type="NCBI Taxonomy" id="37863"/>
    <lineage>
        <taxon>Eukaryota</taxon>
        <taxon>Metazoa</taxon>
        <taxon>Ecdysozoa</taxon>
        <taxon>Nematoda</taxon>
        <taxon>Chromadorea</taxon>
        <taxon>Rhabditida</taxon>
        <taxon>Tylenchina</taxon>
        <taxon>Panagrolaimomorpha</taxon>
        <taxon>Strongyloidoidea</taxon>
        <taxon>Steinernematidae</taxon>
        <taxon>Steinernema</taxon>
    </lineage>
</organism>
<sequence length="630" mass="71453">MVTCCPPFGPSQPLSSHLALPRLERRAYRIPWSARIKAAAHVDSSSQEAVKMAMRRGGAPVAGEGEGYPDIVIGLIVFITYPSSGPEFHRFFVFGGAMVGILGLLALSVLFLSHTNAYTAPLKNGLTQGIEHLIQLTPGKETRLFFKMPGKHYPLWMYVTPCGTSVHWQLFIESGFDSPVNLHPSSDQFNHILHKRIPPLLYVPGPAEKQILLAGEQDDKRMSYYTNNVESEWVTLTMMSDKPTTTRVFLTTVQSQLEAHYPPLPDDLQLAHSIIPNPSGDDQTVQVSWQIPAKIKQIREPARYRFCAVVSRKQPDYTFCDELGENLESIHCVNQTTNHLNINNLRAGRKYFVTVFIRDQISGGTSALRPVEVHMPESSTHGKLLPKSNSKYDETFILFDAQLQAGKLKAEKGDSQLYDFPVHNLTERQKVLLVVHACDGYIRVAIYRDGHLLRKSDPFSGFRRFLVLNAQDGELQIQIINADSNPKMFRLWASMKPEKSPYPQLPDDTSIKEIRRTCDSTTLQWLRAFDGHVRYCLYRRKESVNYLEELVSKHANLCAGTLPEKDLVGCYDQEGAPGEKEDDDRVVTIRVDRLERDTTYRFDLLARPVEKTNSQDLPYRTVWVKTRAFC</sequence>
<protein>
    <submittedName>
        <fullName evidence="8">NDNF_C domain-containing protein</fullName>
    </submittedName>
</protein>
<evidence type="ECO:0000313" key="8">
    <source>
        <dbReference type="WBParaSite" id="L893_g11370.t1"/>
    </source>
</evidence>
<dbReference type="PANTHER" id="PTHR14619">
    <property type="entry name" value="NEURON-DERIVED NEUROTROPHIC FACTOR"/>
    <property type="match status" value="1"/>
</dbReference>
<dbReference type="GO" id="GO:0005576">
    <property type="term" value="C:extracellular region"/>
    <property type="evidence" value="ECO:0007669"/>
    <property type="project" value="UniProtKB-SubCell"/>
</dbReference>
<keyword evidence="4" id="KW-0812">Transmembrane</keyword>
<accession>A0A1I7Y0F1</accession>
<evidence type="ECO:0000256" key="4">
    <source>
        <dbReference type="SAM" id="Phobius"/>
    </source>
</evidence>
<dbReference type="PANTHER" id="PTHR14619:SF3">
    <property type="entry name" value="PROTEIN NDNF"/>
    <property type="match status" value="1"/>
</dbReference>
<dbReference type="InterPro" id="IPR045805">
    <property type="entry name" value="NDNF_C"/>
</dbReference>
<evidence type="ECO:0000256" key="2">
    <source>
        <dbReference type="ARBA" id="ARBA00022525"/>
    </source>
</evidence>
<dbReference type="InterPro" id="IPR056225">
    <property type="entry name" value="NDNF_N"/>
</dbReference>
<evidence type="ECO:0000259" key="5">
    <source>
        <dbReference type="Pfam" id="PF19433"/>
    </source>
</evidence>
<evidence type="ECO:0000313" key="7">
    <source>
        <dbReference type="Proteomes" id="UP000095287"/>
    </source>
</evidence>
<dbReference type="Pfam" id="PF24354">
    <property type="entry name" value="NDNF_N"/>
    <property type="match status" value="1"/>
</dbReference>
<dbReference type="InterPro" id="IPR019326">
    <property type="entry name" value="NDNF"/>
</dbReference>
<comment type="subcellular location">
    <subcellularLocation>
        <location evidence="1">Secreted</location>
    </subcellularLocation>
</comment>
<evidence type="ECO:0000256" key="1">
    <source>
        <dbReference type="ARBA" id="ARBA00004613"/>
    </source>
</evidence>
<dbReference type="WBParaSite" id="L893_g11370.t1">
    <property type="protein sequence ID" value="L893_g11370.t1"/>
    <property type="gene ID" value="L893_g11370"/>
</dbReference>
<dbReference type="AlphaFoldDB" id="A0A1I7Y0F1"/>
<feature type="transmembrane region" description="Helical" evidence="4">
    <location>
        <begin position="91"/>
        <end position="112"/>
    </location>
</feature>
<evidence type="ECO:0000256" key="3">
    <source>
        <dbReference type="ARBA" id="ARBA00022737"/>
    </source>
</evidence>
<keyword evidence="4" id="KW-1133">Transmembrane helix</keyword>
<feature type="domain" description="Neuron-derived neurotrophic factor N-terminal" evidence="6">
    <location>
        <begin position="124"/>
        <end position="258"/>
    </location>
</feature>
<keyword evidence="3" id="KW-0677">Repeat</keyword>
<reference evidence="8" key="1">
    <citation type="submission" date="2016-11" db="UniProtKB">
        <authorList>
            <consortium name="WormBaseParasite"/>
        </authorList>
    </citation>
    <scope>IDENTIFICATION</scope>
</reference>
<dbReference type="Proteomes" id="UP000095287">
    <property type="component" value="Unplaced"/>
</dbReference>
<evidence type="ECO:0000259" key="6">
    <source>
        <dbReference type="Pfam" id="PF24354"/>
    </source>
</evidence>
<keyword evidence="7" id="KW-1185">Reference proteome</keyword>
<keyword evidence="4" id="KW-0472">Membrane</keyword>
<dbReference type="Pfam" id="PF19433">
    <property type="entry name" value="NDNF_C"/>
    <property type="match status" value="1"/>
</dbReference>
<keyword evidence="2" id="KW-0964">Secreted</keyword>